<keyword evidence="8" id="KW-1185">Reference proteome</keyword>
<dbReference type="PANTHER" id="PTHR45836">
    <property type="entry name" value="SLIT HOMOLOG"/>
    <property type="match status" value="1"/>
</dbReference>
<keyword evidence="1 5" id="KW-0245">EGF-like domain</keyword>
<dbReference type="PROSITE" id="PS01186">
    <property type="entry name" value="EGF_2"/>
    <property type="match status" value="1"/>
</dbReference>
<keyword evidence="2" id="KW-0732">Signal</keyword>
<dbReference type="SMART" id="SM00179">
    <property type="entry name" value="EGF_CA"/>
    <property type="match status" value="1"/>
</dbReference>
<evidence type="ECO:0000259" key="6">
    <source>
        <dbReference type="PROSITE" id="PS50026"/>
    </source>
</evidence>
<dbReference type="Pfam" id="PF07645">
    <property type="entry name" value="EGF_CA"/>
    <property type="match status" value="1"/>
</dbReference>
<dbReference type="Proteomes" id="UP001634394">
    <property type="component" value="Unassembled WGS sequence"/>
</dbReference>
<feature type="disulfide bond" evidence="5">
    <location>
        <begin position="46"/>
        <end position="55"/>
    </location>
</feature>
<dbReference type="PROSITE" id="PS50026">
    <property type="entry name" value="EGF_3"/>
    <property type="match status" value="1"/>
</dbReference>
<dbReference type="PROSITE" id="PS01187">
    <property type="entry name" value="EGF_CA"/>
    <property type="match status" value="1"/>
</dbReference>
<dbReference type="InterPro" id="IPR000152">
    <property type="entry name" value="EGF-type_Asp/Asn_hydroxyl_site"/>
</dbReference>
<dbReference type="InterPro" id="IPR051355">
    <property type="entry name" value="Notch/Slit_guidance"/>
</dbReference>
<evidence type="ECO:0000256" key="2">
    <source>
        <dbReference type="ARBA" id="ARBA00022729"/>
    </source>
</evidence>
<dbReference type="InterPro" id="IPR049883">
    <property type="entry name" value="NOTCH1_EGF-like"/>
</dbReference>
<evidence type="ECO:0000256" key="1">
    <source>
        <dbReference type="ARBA" id="ARBA00022536"/>
    </source>
</evidence>
<gene>
    <name evidence="7" type="ORF">ACJMK2_022815</name>
</gene>
<dbReference type="InterPro" id="IPR018097">
    <property type="entry name" value="EGF_Ca-bd_CS"/>
</dbReference>
<dbReference type="PROSITE" id="PS00022">
    <property type="entry name" value="EGF_1"/>
    <property type="match status" value="1"/>
</dbReference>
<comment type="caution">
    <text evidence="7">The sequence shown here is derived from an EMBL/GenBank/DDBJ whole genome shotgun (WGS) entry which is preliminary data.</text>
</comment>
<dbReference type="PROSITE" id="PS00010">
    <property type="entry name" value="ASX_HYDROXYL"/>
    <property type="match status" value="1"/>
</dbReference>
<reference evidence="7 8" key="1">
    <citation type="submission" date="2024-11" db="EMBL/GenBank/DDBJ databases">
        <title>Chromosome-level genome assembly of the freshwater bivalve Anodonta woodiana.</title>
        <authorList>
            <person name="Chen X."/>
        </authorList>
    </citation>
    <scope>NUCLEOTIDE SEQUENCE [LARGE SCALE GENOMIC DNA]</scope>
    <source>
        <strain evidence="7">MN2024</strain>
        <tissue evidence="7">Gills</tissue>
    </source>
</reference>
<dbReference type="InterPro" id="IPR001881">
    <property type="entry name" value="EGF-like_Ca-bd_dom"/>
</dbReference>
<accession>A0ABD3TLK6</accession>
<dbReference type="InterPro" id="IPR000742">
    <property type="entry name" value="EGF"/>
</dbReference>
<dbReference type="SMART" id="SM00181">
    <property type="entry name" value="EGF"/>
    <property type="match status" value="1"/>
</dbReference>
<evidence type="ECO:0000256" key="3">
    <source>
        <dbReference type="ARBA" id="ARBA00022737"/>
    </source>
</evidence>
<feature type="non-terminal residue" evidence="7">
    <location>
        <position position="57"/>
    </location>
</feature>
<feature type="non-terminal residue" evidence="7">
    <location>
        <position position="1"/>
    </location>
</feature>
<keyword evidence="4 5" id="KW-1015">Disulfide bond</keyword>
<proteinExistence type="predicted"/>
<name>A0ABD3TLK6_SINWO</name>
<evidence type="ECO:0000313" key="7">
    <source>
        <dbReference type="EMBL" id="KAL3837461.1"/>
    </source>
</evidence>
<evidence type="ECO:0000313" key="8">
    <source>
        <dbReference type="Proteomes" id="UP001634394"/>
    </source>
</evidence>
<dbReference type="CDD" id="cd00054">
    <property type="entry name" value="EGF_CA"/>
    <property type="match status" value="1"/>
</dbReference>
<evidence type="ECO:0000256" key="4">
    <source>
        <dbReference type="ARBA" id="ARBA00023157"/>
    </source>
</evidence>
<evidence type="ECO:0000256" key="5">
    <source>
        <dbReference type="PROSITE-ProRule" id="PRU00076"/>
    </source>
</evidence>
<dbReference type="AlphaFoldDB" id="A0ABD3TLK6"/>
<dbReference type="SUPFAM" id="SSF57196">
    <property type="entry name" value="EGF/Laminin"/>
    <property type="match status" value="1"/>
</dbReference>
<comment type="caution">
    <text evidence="5">Lacks conserved residue(s) required for the propagation of feature annotation.</text>
</comment>
<dbReference type="FunFam" id="2.10.25.10:FF:000125">
    <property type="entry name" value="Neurogenic locus notch protein-like"/>
    <property type="match status" value="1"/>
</dbReference>
<organism evidence="7 8">
    <name type="scientific">Sinanodonta woodiana</name>
    <name type="common">Chinese pond mussel</name>
    <name type="synonym">Anodonta woodiana</name>
    <dbReference type="NCBI Taxonomy" id="1069815"/>
    <lineage>
        <taxon>Eukaryota</taxon>
        <taxon>Metazoa</taxon>
        <taxon>Spiralia</taxon>
        <taxon>Lophotrochozoa</taxon>
        <taxon>Mollusca</taxon>
        <taxon>Bivalvia</taxon>
        <taxon>Autobranchia</taxon>
        <taxon>Heteroconchia</taxon>
        <taxon>Palaeoheterodonta</taxon>
        <taxon>Unionida</taxon>
        <taxon>Unionoidea</taxon>
        <taxon>Unionidae</taxon>
        <taxon>Unioninae</taxon>
        <taxon>Sinanodonta</taxon>
    </lineage>
</organism>
<feature type="domain" description="EGF-like" evidence="6">
    <location>
        <begin position="19"/>
        <end position="56"/>
    </location>
</feature>
<sequence>INECQACLSGWTGDNCTVDIDECNNTNSCQNGGTCSNLDGSYNCICASGWSGTNCTI</sequence>
<dbReference type="EMBL" id="JBJQND010000018">
    <property type="protein sequence ID" value="KAL3837461.1"/>
    <property type="molecule type" value="Genomic_DNA"/>
</dbReference>
<dbReference type="Gene3D" id="2.10.25.10">
    <property type="entry name" value="Laminin"/>
    <property type="match status" value="1"/>
</dbReference>
<protein>
    <recommendedName>
        <fullName evidence="6">EGF-like domain-containing protein</fullName>
    </recommendedName>
</protein>
<keyword evidence="3" id="KW-0677">Repeat</keyword>
<dbReference type="PANTHER" id="PTHR45836:SF13">
    <property type="entry name" value="PROTEIN CRUMBS"/>
    <property type="match status" value="1"/>
</dbReference>